<dbReference type="PRINTS" id="PR00463">
    <property type="entry name" value="EP450I"/>
</dbReference>
<sequence>MASIFSSWVPDPAHIAVTFSSLGVLFHISIIPFEIDTKVHYFLGLYALVWIWLVTVFMKAFDMAVHIATLKASFAGASFLAALGVNMIVYRLLFHRVRHFPGPLWAKISRFPVIFAVKKSGMKYHQELERMHRQYGDFVRVDVVSLISIRDHDIHRKRRKLWEKGLGMKAVADYIPRFLSKTDLFMKRLSEHDGKSIDITQWSLFYAFDIMGLIAFSKDYKQLDNSAEHSAIATMHAQMDMTALVTPIPWIMYVLGCIPGMKTPLDHFTDYCASQMNERRAEWHQNTKERPIDIVSWLIQGMDDRDPSAPPTDTALYDDGRLAIVAGSDTTGATLANIIYYLTSNPKVYQKLQKEVDEVISNGGDASQIPYIDAIINETLRLKPPVPGGMGRITPPEGLTIDEVFIPGNIIVIVPQHVVHRDERNFERASEFLPERWVDEGKEMHKDDRAFFPFSLGHYGCVGKQLALAQLRLTLPRIASEFDLEFAPGGSHERYDEGAKDTFTLNCPPLDMIFKKRSISNQFS</sequence>
<evidence type="ECO:0000256" key="2">
    <source>
        <dbReference type="SAM" id="Phobius"/>
    </source>
</evidence>
<organism evidence="3 4">
    <name type="scientific">Penicillium frequentans</name>
    <dbReference type="NCBI Taxonomy" id="3151616"/>
    <lineage>
        <taxon>Eukaryota</taxon>
        <taxon>Fungi</taxon>
        <taxon>Dikarya</taxon>
        <taxon>Ascomycota</taxon>
        <taxon>Pezizomycotina</taxon>
        <taxon>Eurotiomycetes</taxon>
        <taxon>Eurotiomycetidae</taxon>
        <taxon>Eurotiales</taxon>
        <taxon>Aspergillaceae</taxon>
        <taxon>Penicillium</taxon>
    </lineage>
</organism>
<dbReference type="InterPro" id="IPR002401">
    <property type="entry name" value="Cyt_P450_E_grp-I"/>
</dbReference>
<keyword evidence="4" id="KW-1185">Reference proteome</keyword>
<keyword evidence="2" id="KW-0472">Membrane</keyword>
<feature type="transmembrane region" description="Helical" evidence="2">
    <location>
        <begin position="43"/>
        <end position="61"/>
    </location>
</feature>
<dbReference type="CDD" id="cd11061">
    <property type="entry name" value="CYP67-like"/>
    <property type="match status" value="1"/>
</dbReference>
<feature type="transmembrane region" description="Helical" evidence="2">
    <location>
        <begin position="12"/>
        <end position="31"/>
    </location>
</feature>
<dbReference type="PRINTS" id="PR00385">
    <property type="entry name" value="P450"/>
</dbReference>
<comment type="cofactor">
    <cofactor evidence="1">
        <name>heme</name>
        <dbReference type="ChEBI" id="CHEBI:30413"/>
    </cofactor>
</comment>
<evidence type="ECO:0000313" key="4">
    <source>
        <dbReference type="Proteomes" id="UP001220324"/>
    </source>
</evidence>
<evidence type="ECO:0000313" key="3">
    <source>
        <dbReference type="EMBL" id="KAJ5546089.1"/>
    </source>
</evidence>
<keyword evidence="2" id="KW-1133">Transmembrane helix</keyword>
<evidence type="ECO:0000256" key="1">
    <source>
        <dbReference type="PIRSR" id="PIRSR602401-1"/>
    </source>
</evidence>
<gene>
    <name evidence="3" type="ORF">N7494_003674</name>
</gene>
<dbReference type="Proteomes" id="UP001220324">
    <property type="component" value="Unassembled WGS sequence"/>
</dbReference>
<keyword evidence="2" id="KW-0812">Transmembrane</keyword>
<dbReference type="EMBL" id="JAQIZZ010000003">
    <property type="protein sequence ID" value="KAJ5546089.1"/>
    <property type="molecule type" value="Genomic_DNA"/>
</dbReference>
<dbReference type="GO" id="GO:0016705">
    <property type="term" value="F:oxidoreductase activity, acting on paired donors, with incorporation or reduction of molecular oxygen"/>
    <property type="evidence" value="ECO:0007669"/>
    <property type="project" value="InterPro"/>
</dbReference>
<keyword evidence="1" id="KW-0349">Heme</keyword>
<dbReference type="PANTHER" id="PTHR24305">
    <property type="entry name" value="CYTOCHROME P450"/>
    <property type="match status" value="1"/>
</dbReference>
<keyword evidence="1" id="KW-0408">Iron</keyword>
<dbReference type="SUPFAM" id="SSF48264">
    <property type="entry name" value="Cytochrome P450"/>
    <property type="match status" value="1"/>
</dbReference>
<keyword evidence="1" id="KW-0479">Metal-binding</keyword>
<dbReference type="InterPro" id="IPR036396">
    <property type="entry name" value="Cyt_P450_sf"/>
</dbReference>
<dbReference type="InterPro" id="IPR050121">
    <property type="entry name" value="Cytochrome_P450_monoxygenase"/>
</dbReference>
<protein>
    <recommendedName>
        <fullName evidence="5">Tryprostatin B 6-hydroxylase</fullName>
    </recommendedName>
</protein>
<dbReference type="AlphaFoldDB" id="A0AAD6GHZ7"/>
<accession>A0AAD6GHZ7</accession>
<dbReference type="InterPro" id="IPR001128">
    <property type="entry name" value="Cyt_P450"/>
</dbReference>
<dbReference type="PANTHER" id="PTHR24305:SF78">
    <property type="entry name" value="P450, PUTATIVE (EUROFUNG)-RELATED"/>
    <property type="match status" value="1"/>
</dbReference>
<dbReference type="GO" id="GO:0004497">
    <property type="term" value="F:monooxygenase activity"/>
    <property type="evidence" value="ECO:0007669"/>
    <property type="project" value="InterPro"/>
</dbReference>
<feature type="transmembrane region" description="Helical" evidence="2">
    <location>
        <begin position="73"/>
        <end position="93"/>
    </location>
</feature>
<name>A0AAD6GHZ7_9EURO</name>
<proteinExistence type="predicted"/>
<dbReference type="Pfam" id="PF00067">
    <property type="entry name" value="p450"/>
    <property type="match status" value="1"/>
</dbReference>
<reference evidence="3 4" key="1">
    <citation type="journal article" date="2023" name="IMA Fungus">
        <title>Comparative genomic study of the Penicillium genus elucidates a diverse pangenome and 15 lateral gene transfer events.</title>
        <authorList>
            <person name="Petersen C."/>
            <person name="Sorensen T."/>
            <person name="Nielsen M.R."/>
            <person name="Sondergaard T.E."/>
            <person name="Sorensen J.L."/>
            <person name="Fitzpatrick D.A."/>
            <person name="Frisvad J.C."/>
            <person name="Nielsen K.L."/>
        </authorList>
    </citation>
    <scope>NUCLEOTIDE SEQUENCE [LARGE SCALE GENOMIC DNA]</scope>
    <source>
        <strain evidence="3 4">IBT 35679</strain>
    </source>
</reference>
<dbReference type="GO" id="GO:0043386">
    <property type="term" value="P:mycotoxin biosynthetic process"/>
    <property type="evidence" value="ECO:0007669"/>
    <property type="project" value="UniProtKB-ARBA"/>
</dbReference>
<feature type="binding site" description="axial binding residue" evidence="1">
    <location>
        <position position="461"/>
    </location>
    <ligand>
        <name>heme</name>
        <dbReference type="ChEBI" id="CHEBI:30413"/>
    </ligand>
    <ligandPart>
        <name>Fe</name>
        <dbReference type="ChEBI" id="CHEBI:18248"/>
    </ligandPart>
</feature>
<evidence type="ECO:0008006" key="5">
    <source>
        <dbReference type="Google" id="ProtNLM"/>
    </source>
</evidence>
<comment type="caution">
    <text evidence="3">The sequence shown here is derived from an EMBL/GenBank/DDBJ whole genome shotgun (WGS) entry which is preliminary data.</text>
</comment>
<dbReference type="Gene3D" id="1.10.630.10">
    <property type="entry name" value="Cytochrome P450"/>
    <property type="match status" value="1"/>
</dbReference>
<dbReference type="GO" id="GO:0005506">
    <property type="term" value="F:iron ion binding"/>
    <property type="evidence" value="ECO:0007669"/>
    <property type="project" value="InterPro"/>
</dbReference>
<dbReference type="GO" id="GO:0020037">
    <property type="term" value="F:heme binding"/>
    <property type="evidence" value="ECO:0007669"/>
    <property type="project" value="InterPro"/>
</dbReference>